<organism evidence="1 2">
    <name type="scientific">Polaribacter glomeratus</name>
    <dbReference type="NCBI Taxonomy" id="102"/>
    <lineage>
        <taxon>Bacteria</taxon>
        <taxon>Pseudomonadati</taxon>
        <taxon>Bacteroidota</taxon>
        <taxon>Flavobacteriia</taxon>
        <taxon>Flavobacteriales</taxon>
        <taxon>Flavobacteriaceae</taxon>
    </lineage>
</organism>
<name>A0A2S7WX44_9FLAO</name>
<sequence>MNKRVHLFLFLLLSLVLVCFTNLNVNSKSNLKNATKQSYLVKLSNNMQHLKTASVKSTTESNSSLLFLQEIKIEEVEEFEENLLSNKSKYFFVKNKTSFFYKNLVENNLLSIKEEVLFKNFITTSSFIRLYKRFQVYKI</sequence>
<protein>
    <submittedName>
        <fullName evidence="1">Uncharacterized protein</fullName>
    </submittedName>
</protein>
<dbReference type="Proteomes" id="UP000239068">
    <property type="component" value="Unassembled WGS sequence"/>
</dbReference>
<evidence type="ECO:0000313" key="1">
    <source>
        <dbReference type="EMBL" id="PQJ82169.1"/>
    </source>
</evidence>
<keyword evidence="2" id="KW-1185">Reference proteome</keyword>
<evidence type="ECO:0000313" key="2">
    <source>
        <dbReference type="Proteomes" id="UP000239068"/>
    </source>
</evidence>
<dbReference type="EMBL" id="MSCM01000001">
    <property type="protein sequence ID" value="PQJ82169.1"/>
    <property type="molecule type" value="Genomic_DNA"/>
</dbReference>
<comment type="caution">
    <text evidence="1">The sequence shown here is derived from an EMBL/GenBank/DDBJ whole genome shotgun (WGS) entry which is preliminary data.</text>
</comment>
<reference evidence="1 2" key="1">
    <citation type="submission" date="2016-12" db="EMBL/GenBank/DDBJ databases">
        <title>Trade-off between light-utilization and light-protection in marine flavobacteria.</title>
        <authorList>
            <person name="Kumagai Y."/>
            <person name="Yoshizawa S."/>
            <person name="Kogure K."/>
            <person name="Iwasaki W."/>
        </authorList>
    </citation>
    <scope>NUCLEOTIDE SEQUENCE [LARGE SCALE GENOMIC DNA]</scope>
    <source>
        <strain evidence="1 2">ATCC 43844</strain>
    </source>
</reference>
<proteinExistence type="predicted"/>
<dbReference type="AlphaFoldDB" id="A0A2S7WX44"/>
<gene>
    <name evidence="1" type="ORF">BTO16_06090</name>
</gene>
<accession>A0A2S7WX44</accession>